<proteinExistence type="predicted"/>
<name>A0A1A9UCT6_GLOAU</name>
<dbReference type="EnsemblMetazoa" id="GAUT000221-RA">
    <property type="protein sequence ID" value="GAUT000221-PA"/>
    <property type="gene ID" value="GAUT000221"/>
</dbReference>
<dbReference type="VEuPathDB" id="VectorBase:GAUT000221"/>
<dbReference type="AlphaFoldDB" id="A0A1A9UCT6"/>
<feature type="region of interest" description="Disordered" evidence="1">
    <location>
        <begin position="39"/>
        <end position="63"/>
    </location>
</feature>
<evidence type="ECO:0000256" key="1">
    <source>
        <dbReference type="SAM" id="MobiDB-lite"/>
    </source>
</evidence>
<keyword evidence="3" id="KW-1185">Reference proteome</keyword>
<evidence type="ECO:0000313" key="3">
    <source>
        <dbReference type="Proteomes" id="UP000078200"/>
    </source>
</evidence>
<dbReference type="Proteomes" id="UP000078200">
    <property type="component" value="Unassembled WGS sequence"/>
</dbReference>
<sequence length="126" mass="13995">MLPLSTTRSSGLVTSFAEPRLKRCYLTQHQTQYGCLSRANNQDALSPPRQKAANKSRRNSTALDAGNASCGHYIESACAVDRIFDRLLENAPSTCALNIIYELHDFILKKSSTINKDLMYKGLITI</sequence>
<organism evidence="2 3">
    <name type="scientific">Glossina austeni</name>
    <name type="common">Savannah tsetse fly</name>
    <dbReference type="NCBI Taxonomy" id="7395"/>
    <lineage>
        <taxon>Eukaryota</taxon>
        <taxon>Metazoa</taxon>
        <taxon>Ecdysozoa</taxon>
        <taxon>Arthropoda</taxon>
        <taxon>Hexapoda</taxon>
        <taxon>Insecta</taxon>
        <taxon>Pterygota</taxon>
        <taxon>Neoptera</taxon>
        <taxon>Endopterygota</taxon>
        <taxon>Diptera</taxon>
        <taxon>Brachycera</taxon>
        <taxon>Muscomorpha</taxon>
        <taxon>Hippoboscoidea</taxon>
        <taxon>Glossinidae</taxon>
        <taxon>Glossina</taxon>
    </lineage>
</organism>
<accession>A0A1A9UCT6</accession>
<protein>
    <submittedName>
        <fullName evidence="2">Uncharacterized protein</fullName>
    </submittedName>
</protein>
<evidence type="ECO:0000313" key="2">
    <source>
        <dbReference type="EnsemblMetazoa" id="GAUT000221-PA"/>
    </source>
</evidence>
<reference evidence="2" key="1">
    <citation type="submission" date="2020-05" db="UniProtKB">
        <authorList>
            <consortium name="EnsemblMetazoa"/>
        </authorList>
    </citation>
    <scope>IDENTIFICATION</scope>
    <source>
        <strain evidence="2">TTRI</strain>
    </source>
</reference>